<name>A0A9D1G3K8_9FIRM</name>
<reference evidence="10" key="2">
    <citation type="journal article" date="2021" name="PeerJ">
        <title>Extensive microbial diversity within the chicken gut microbiome revealed by metagenomics and culture.</title>
        <authorList>
            <person name="Gilroy R."/>
            <person name="Ravi A."/>
            <person name="Getino M."/>
            <person name="Pursley I."/>
            <person name="Horton D.L."/>
            <person name="Alikhan N.F."/>
            <person name="Baker D."/>
            <person name="Gharbi K."/>
            <person name="Hall N."/>
            <person name="Watson M."/>
            <person name="Adriaenssens E.M."/>
            <person name="Foster-Nyarko E."/>
            <person name="Jarju S."/>
            <person name="Secka A."/>
            <person name="Antonio M."/>
            <person name="Oren A."/>
            <person name="Chaudhuri R.R."/>
            <person name="La Ragione R."/>
            <person name="Hildebrand F."/>
            <person name="Pallen M.J."/>
        </authorList>
    </citation>
    <scope>NUCLEOTIDE SEQUENCE</scope>
    <source>
        <strain evidence="10">13766</strain>
    </source>
</reference>
<dbReference type="InterPro" id="IPR001917">
    <property type="entry name" value="Aminotrans_II_pyridoxalP_BS"/>
</dbReference>
<dbReference type="HAMAP" id="MF_01023">
    <property type="entry name" value="HisC_aminotrans_2"/>
    <property type="match status" value="1"/>
</dbReference>
<dbReference type="GO" id="GO:0000105">
    <property type="term" value="P:L-histidine biosynthetic process"/>
    <property type="evidence" value="ECO:0007669"/>
    <property type="project" value="UniProtKB-UniRule"/>
</dbReference>
<organism evidence="10 11">
    <name type="scientific">Candidatus Alectryocaccomicrobium excrementavium</name>
    <dbReference type="NCBI Taxonomy" id="2840668"/>
    <lineage>
        <taxon>Bacteria</taxon>
        <taxon>Bacillati</taxon>
        <taxon>Bacillota</taxon>
        <taxon>Clostridia</taxon>
        <taxon>Candidatus Alectryocaccomicrobium</taxon>
    </lineage>
</organism>
<dbReference type="GO" id="GO:0030170">
    <property type="term" value="F:pyridoxal phosphate binding"/>
    <property type="evidence" value="ECO:0007669"/>
    <property type="project" value="InterPro"/>
</dbReference>
<evidence type="ECO:0000256" key="2">
    <source>
        <dbReference type="ARBA" id="ARBA00005011"/>
    </source>
</evidence>
<evidence type="ECO:0000313" key="11">
    <source>
        <dbReference type="Proteomes" id="UP000824140"/>
    </source>
</evidence>
<dbReference type="SUPFAM" id="SSF53383">
    <property type="entry name" value="PLP-dependent transferases"/>
    <property type="match status" value="1"/>
</dbReference>
<dbReference type="Pfam" id="PF00155">
    <property type="entry name" value="Aminotran_1_2"/>
    <property type="match status" value="1"/>
</dbReference>
<keyword evidence="6 8" id="KW-0663">Pyridoxal phosphate</keyword>
<dbReference type="PANTHER" id="PTHR43643:SF3">
    <property type="entry name" value="HISTIDINOL-PHOSPHATE AMINOTRANSFERASE"/>
    <property type="match status" value="1"/>
</dbReference>
<evidence type="ECO:0000259" key="9">
    <source>
        <dbReference type="Pfam" id="PF00155"/>
    </source>
</evidence>
<dbReference type="InterPro" id="IPR015421">
    <property type="entry name" value="PyrdxlP-dep_Trfase_major"/>
</dbReference>
<evidence type="ECO:0000256" key="5">
    <source>
        <dbReference type="ARBA" id="ARBA00022679"/>
    </source>
</evidence>
<evidence type="ECO:0000313" key="10">
    <source>
        <dbReference type="EMBL" id="HIS93830.1"/>
    </source>
</evidence>
<evidence type="ECO:0000256" key="1">
    <source>
        <dbReference type="ARBA" id="ARBA00001933"/>
    </source>
</evidence>
<comment type="caution">
    <text evidence="10">The sequence shown here is derived from an EMBL/GenBank/DDBJ whole genome shotgun (WGS) entry which is preliminary data.</text>
</comment>
<comment type="subunit">
    <text evidence="3 8">Homodimer.</text>
</comment>
<keyword evidence="8" id="KW-0028">Amino-acid biosynthesis</keyword>
<evidence type="ECO:0000256" key="6">
    <source>
        <dbReference type="ARBA" id="ARBA00022898"/>
    </source>
</evidence>
<dbReference type="NCBIfam" id="TIGR01141">
    <property type="entry name" value="hisC"/>
    <property type="match status" value="1"/>
</dbReference>
<dbReference type="Gene3D" id="3.90.1150.10">
    <property type="entry name" value="Aspartate Aminotransferase, domain 1"/>
    <property type="match status" value="1"/>
</dbReference>
<keyword evidence="5 8" id="KW-0808">Transferase</keyword>
<evidence type="ECO:0000256" key="3">
    <source>
        <dbReference type="ARBA" id="ARBA00011738"/>
    </source>
</evidence>
<proteinExistence type="inferred from homology"/>
<dbReference type="InterPro" id="IPR015422">
    <property type="entry name" value="PyrdxlP-dep_Trfase_small"/>
</dbReference>
<dbReference type="EMBL" id="DVJN01000238">
    <property type="protein sequence ID" value="HIS93830.1"/>
    <property type="molecule type" value="Genomic_DNA"/>
</dbReference>
<sequence>MSRFLNRSLKALTPYVPGEQPRGEERLIKLNTNESPFPPSPLVLDALSRAEAEKLRLYPDPTCRAAAEAIAREVGVSPAQVVLGNGSDELLAFAFHGFCENGAAFADITYGFYRVFCEMFHVKACVVPLREDYSVRVEDYAGRRETVFLANPNAPTGLSLPLSAVRALLMQDKNRLVVVDEAYVDFGGESAVALLPECENLLVVRTFSKSRSLAGARVGFAVASEALAADLNALRFSFNPYNINRLSLLAAEYAMRDRAYFARCRDAIIENREWTRQQLQERGFTVLESKANFLFAKGPLGGQEYLTALRARGILVRWFSAPRTRDFVRVSIGTRTDMEALIRATDEILREAGHEKGNN</sequence>
<dbReference type="GO" id="GO:0004400">
    <property type="term" value="F:histidinol-phosphate transaminase activity"/>
    <property type="evidence" value="ECO:0007669"/>
    <property type="project" value="UniProtKB-UniRule"/>
</dbReference>
<feature type="domain" description="Aminotransferase class I/classII large" evidence="9">
    <location>
        <begin position="27"/>
        <end position="343"/>
    </location>
</feature>
<gene>
    <name evidence="8" type="primary">hisC</name>
    <name evidence="10" type="ORF">IAA84_12515</name>
</gene>
<dbReference type="InterPro" id="IPR050106">
    <property type="entry name" value="HistidinolP_aminotransfase"/>
</dbReference>
<reference evidence="10" key="1">
    <citation type="submission" date="2020-10" db="EMBL/GenBank/DDBJ databases">
        <authorList>
            <person name="Gilroy R."/>
        </authorList>
    </citation>
    <scope>NUCLEOTIDE SEQUENCE</scope>
    <source>
        <strain evidence="10">13766</strain>
    </source>
</reference>
<comment type="similarity">
    <text evidence="8">Belongs to the class-II pyridoxal-phosphate-dependent aminotransferase family. Histidinol-phosphate aminotransferase subfamily.</text>
</comment>
<dbReference type="AlphaFoldDB" id="A0A9D1G3K8"/>
<dbReference type="Proteomes" id="UP000824140">
    <property type="component" value="Unassembled WGS sequence"/>
</dbReference>
<comment type="cofactor">
    <cofactor evidence="1 8">
        <name>pyridoxal 5'-phosphate</name>
        <dbReference type="ChEBI" id="CHEBI:597326"/>
    </cofactor>
</comment>
<keyword evidence="8" id="KW-0368">Histidine biosynthesis</keyword>
<evidence type="ECO:0000256" key="7">
    <source>
        <dbReference type="ARBA" id="ARBA00047481"/>
    </source>
</evidence>
<dbReference type="PANTHER" id="PTHR43643">
    <property type="entry name" value="HISTIDINOL-PHOSPHATE AMINOTRANSFERASE 2"/>
    <property type="match status" value="1"/>
</dbReference>
<dbReference type="InterPro" id="IPR015424">
    <property type="entry name" value="PyrdxlP-dep_Trfase"/>
</dbReference>
<dbReference type="Gene3D" id="3.40.640.10">
    <property type="entry name" value="Type I PLP-dependent aspartate aminotransferase-like (Major domain)"/>
    <property type="match status" value="1"/>
</dbReference>
<comment type="catalytic activity">
    <reaction evidence="7 8">
        <text>L-histidinol phosphate + 2-oxoglutarate = 3-(imidazol-4-yl)-2-oxopropyl phosphate + L-glutamate</text>
        <dbReference type="Rhea" id="RHEA:23744"/>
        <dbReference type="ChEBI" id="CHEBI:16810"/>
        <dbReference type="ChEBI" id="CHEBI:29985"/>
        <dbReference type="ChEBI" id="CHEBI:57766"/>
        <dbReference type="ChEBI" id="CHEBI:57980"/>
        <dbReference type="EC" id="2.6.1.9"/>
    </reaction>
</comment>
<dbReference type="PROSITE" id="PS00599">
    <property type="entry name" value="AA_TRANSFER_CLASS_2"/>
    <property type="match status" value="1"/>
</dbReference>
<comment type="pathway">
    <text evidence="2 8">Amino-acid biosynthesis; L-histidine biosynthesis; L-histidine from 5-phospho-alpha-D-ribose 1-diphosphate: step 7/9.</text>
</comment>
<evidence type="ECO:0000256" key="8">
    <source>
        <dbReference type="HAMAP-Rule" id="MF_01023"/>
    </source>
</evidence>
<dbReference type="InterPro" id="IPR005861">
    <property type="entry name" value="HisP_aminotrans"/>
</dbReference>
<evidence type="ECO:0000256" key="4">
    <source>
        <dbReference type="ARBA" id="ARBA00022576"/>
    </source>
</evidence>
<accession>A0A9D1G3K8</accession>
<protein>
    <recommendedName>
        <fullName evidence="8">Histidinol-phosphate aminotransferase</fullName>
        <ecNumber evidence="8">2.6.1.9</ecNumber>
    </recommendedName>
    <alternativeName>
        <fullName evidence="8">Imidazole acetol-phosphate transaminase</fullName>
    </alternativeName>
</protein>
<dbReference type="InterPro" id="IPR004839">
    <property type="entry name" value="Aminotransferase_I/II_large"/>
</dbReference>
<keyword evidence="4 8" id="KW-0032">Aminotransferase</keyword>
<dbReference type="CDD" id="cd00609">
    <property type="entry name" value="AAT_like"/>
    <property type="match status" value="1"/>
</dbReference>
<dbReference type="EC" id="2.6.1.9" evidence="8"/>
<feature type="modified residue" description="N6-(pyridoxal phosphate)lysine" evidence="8">
    <location>
        <position position="209"/>
    </location>
</feature>